<sequence length="1026" mass="118280">MFQPRSKMSATETESSAESVSMEVDVAYMASGDLDGKIQHLKESGEEELATNFAKLHSLITQIFGLDREMLRSSDFPNKLPIRIPQYVVQCAPDVFFDKVEMELFFGNLVEMMLEAIYYDVQHVQDEELVPYEGHVRTKAEWIFEHSETNRANLCLGFLNASFIRMFGMGKNPFISGSEKEILAALEEVFKQSVLNFLMGDLIEDSDAAVAAALGYTFVEGILNVDFIQYICVMPTIFEHFFDELRNVSVNLRLYRSDPGLYYSVLRMLHEVICYKIKDERVFAQMFVNRPDFCPELKTDSPGRELQMTSFFGPFLAIGTAMVDISYGNVPFWNKYFDGTADCKADDRFLTYKGYQEQVRSVRDYLKTVFHTLLINVPTRGDVLNFFAVAVNANRKRAQMHADFRKHSHHSFMLNLLDILYQLSEKIALDKVNPKYIFHPQCRIEMNDETRLKCSQDDVQAYAAALTPEQLGDVRFTTECFYLTMHAQRVALNPPMEHLKKLRKYLKEAQQSLSQLKAKMPSFSGSFAKKKAELMHKRITAQIKHYVASIMSIEAALHEEILNIHAVQFTDKQLSLIVNTVNPNYPYDCSLPDEAPFMFRALPEFYLQNLVGFYTFILKNHPHLLITHCPELTEKILIFICCTHYFNNPFVAADMVHLLVNLLPMFTPQADPLFRRLLASPLAQERLFPSLVKFYSDVESTGASSEFYDKFSIRRSIQLIFQELWENIIYKEKMKDMGTEAGPDFVRFINMVINDTTFLLDESLSGLKKVHDVEVLMKNEQAWLALSDEERNQKQEILAEASRSVRSWMILGNETMQMFLYLTEGAPEVFKNPALGERLASMLNYNMCRLCGEKCNSLKVNDPDRFFWNPRRLLEQVSQIYLHLHSPEFVAFVAADERSYTPEMFKGVLALLESRAILTTSELEMMVALSAEIETCYNQKVQSEEDFGDDIPDDFKDPVMDTLMADPVILPSGHRMDLKHIQRHLLSSRTDPFTRCAMTENDLVHDVELKKRIDDWKAEKLSGMKK</sequence>
<keyword evidence="10" id="KW-0539">Nucleus</keyword>
<dbReference type="InterPro" id="IPR003613">
    <property type="entry name" value="Ubox_domain"/>
</dbReference>
<evidence type="ECO:0000313" key="13">
    <source>
        <dbReference type="Proteomes" id="UP001175271"/>
    </source>
</evidence>
<dbReference type="EC" id="2.3.2.27" evidence="6"/>
<accession>A0AA39I6W2</accession>
<evidence type="ECO:0000256" key="4">
    <source>
        <dbReference type="ARBA" id="ARBA00004906"/>
    </source>
</evidence>
<dbReference type="Pfam" id="PF10408">
    <property type="entry name" value="Ufd2P_core"/>
    <property type="match status" value="1"/>
</dbReference>
<organism evidence="12 13">
    <name type="scientific">Steinernema hermaphroditum</name>
    <dbReference type="NCBI Taxonomy" id="289476"/>
    <lineage>
        <taxon>Eukaryota</taxon>
        <taxon>Metazoa</taxon>
        <taxon>Ecdysozoa</taxon>
        <taxon>Nematoda</taxon>
        <taxon>Chromadorea</taxon>
        <taxon>Rhabditida</taxon>
        <taxon>Tylenchina</taxon>
        <taxon>Panagrolaimomorpha</taxon>
        <taxon>Strongyloidoidea</taxon>
        <taxon>Steinernematidae</taxon>
        <taxon>Steinernema</taxon>
    </lineage>
</organism>
<comment type="pathway">
    <text evidence="4">Protein modification; protein ubiquitination.</text>
</comment>
<dbReference type="Gene3D" id="3.30.40.10">
    <property type="entry name" value="Zinc/RING finger domain, C3HC4 (zinc finger)"/>
    <property type="match status" value="1"/>
</dbReference>
<protein>
    <recommendedName>
        <fullName evidence="6">RING-type E3 ubiquitin transferase</fullName>
        <ecNumber evidence="6">2.3.2.27</ecNumber>
    </recommendedName>
</protein>
<dbReference type="GO" id="GO:0000151">
    <property type="term" value="C:ubiquitin ligase complex"/>
    <property type="evidence" value="ECO:0007669"/>
    <property type="project" value="InterPro"/>
</dbReference>
<comment type="catalytic activity">
    <reaction evidence="1">
        <text>S-ubiquitinyl-[E2 ubiquitin-conjugating enzyme]-L-cysteine + [acceptor protein]-L-lysine = [E2 ubiquitin-conjugating enzyme]-L-cysteine + N(6)-ubiquitinyl-[acceptor protein]-L-lysine.</text>
        <dbReference type="EC" id="2.3.2.27"/>
    </reaction>
</comment>
<dbReference type="Proteomes" id="UP001175271">
    <property type="component" value="Unassembled WGS sequence"/>
</dbReference>
<keyword evidence="7" id="KW-0963">Cytoplasm</keyword>
<dbReference type="Pfam" id="PF04564">
    <property type="entry name" value="U-box"/>
    <property type="match status" value="1"/>
</dbReference>
<dbReference type="GO" id="GO:0006511">
    <property type="term" value="P:ubiquitin-dependent protein catabolic process"/>
    <property type="evidence" value="ECO:0007669"/>
    <property type="project" value="InterPro"/>
</dbReference>
<comment type="subcellular location">
    <subcellularLocation>
        <location evidence="3">Cytoplasm</location>
    </subcellularLocation>
    <subcellularLocation>
        <location evidence="2">Nucleus</location>
    </subcellularLocation>
</comment>
<dbReference type="GO" id="GO:0000209">
    <property type="term" value="P:protein polyubiquitination"/>
    <property type="evidence" value="ECO:0007669"/>
    <property type="project" value="TreeGrafter"/>
</dbReference>
<dbReference type="GO" id="GO:0005634">
    <property type="term" value="C:nucleus"/>
    <property type="evidence" value="ECO:0007669"/>
    <property type="project" value="UniProtKB-SubCell"/>
</dbReference>
<dbReference type="FunFam" id="3.30.40.10:FF:000055">
    <property type="entry name" value="Ubiquitin conjugation factor e4 a"/>
    <property type="match status" value="1"/>
</dbReference>
<evidence type="ECO:0000256" key="10">
    <source>
        <dbReference type="ARBA" id="ARBA00023242"/>
    </source>
</evidence>
<keyword evidence="13" id="KW-1185">Reference proteome</keyword>
<evidence type="ECO:0000256" key="6">
    <source>
        <dbReference type="ARBA" id="ARBA00012483"/>
    </source>
</evidence>
<evidence type="ECO:0000256" key="2">
    <source>
        <dbReference type="ARBA" id="ARBA00004123"/>
    </source>
</evidence>
<dbReference type="PANTHER" id="PTHR13931:SF2">
    <property type="entry name" value="UBIQUITIN CONJUGATION FACTOR E4 B"/>
    <property type="match status" value="1"/>
</dbReference>
<evidence type="ECO:0000256" key="8">
    <source>
        <dbReference type="ARBA" id="ARBA00022679"/>
    </source>
</evidence>
<dbReference type="SUPFAM" id="SSF57850">
    <property type="entry name" value="RING/U-box"/>
    <property type="match status" value="1"/>
</dbReference>
<dbReference type="AlphaFoldDB" id="A0AA39I6W2"/>
<evidence type="ECO:0000259" key="11">
    <source>
        <dbReference type="PROSITE" id="PS51698"/>
    </source>
</evidence>
<evidence type="ECO:0000256" key="1">
    <source>
        <dbReference type="ARBA" id="ARBA00000900"/>
    </source>
</evidence>
<feature type="domain" description="U-box" evidence="11">
    <location>
        <begin position="950"/>
        <end position="1023"/>
    </location>
</feature>
<dbReference type="GO" id="GO:0036503">
    <property type="term" value="P:ERAD pathway"/>
    <property type="evidence" value="ECO:0007669"/>
    <property type="project" value="InterPro"/>
</dbReference>
<comment type="caution">
    <text evidence="12">The sequence shown here is derived from an EMBL/GenBank/DDBJ whole genome shotgun (WGS) entry which is preliminary data.</text>
</comment>
<dbReference type="PROSITE" id="PS51698">
    <property type="entry name" value="U_BOX"/>
    <property type="match status" value="1"/>
</dbReference>
<keyword evidence="8" id="KW-0808">Transferase</keyword>
<gene>
    <name evidence="12" type="ORF">QR680_013382</name>
</gene>
<comment type="similarity">
    <text evidence="5">Belongs to the ubiquitin conjugation factor E4 family.</text>
</comment>
<dbReference type="InterPro" id="IPR045132">
    <property type="entry name" value="UBE4"/>
</dbReference>
<proteinExistence type="inferred from homology"/>
<keyword evidence="9" id="KW-0833">Ubl conjugation pathway</keyword>
<dbReference type="EMBL" id="JAUCMV010000002">
    <property type="protein sequence ID" value="KAK0418121.1"/>
    <property type="molecule type" value="Genomic_DNA"/>
</dbReference>
<dbReference type="InterPro" id="IPR019474">
    <property type="entry name" value="Ub_conjug_fac_E4_core"/>
</dbReference>
<dbReference type="InterPro" id="IPR013083">
    <property type="entry name" value="Znf_RING/FYVE/PHD"/>
</dbReference>
<evidence type="ECO:0000256" key="5">
    <source>
        <dbReference type="ARBA" id="ARBA00007434"/>
    </source>
</evidence>
<dbReference type="GO" id="GO:0034450">
    <property type="term" value="F:ubiquitin-ubiquitin ligase activity"/>
    <property type="evidence" value="ECO:0007669"/>
    <property type="project" value="InterPro"/>
</dbReference>
<dbReference type="GO" id="GO:0005737">
    <property type="term" value="C:cytoplasm"/>
    <property type="evidence" value="ECO:0007669"/>
    <property type="project" value="UniProtKB-SubCell"/>
</dbReference>
<reference evidence="12" key="1">
    <citation type="submission" date="2023-06" db="EMBL/GenBank/DDBJ databases">
        <title>Genomic analysis of the entomopathogenic nematode Steinernema hermaphroditum.</title>
        <authorList>
            <person name="Schwarz E.M."/>
            <person name="Heppert J.K."/>
            <person name="Baniya A."/>
            <person name="Schwartz H.T."/>
            <person name="Tan C.-H."/>
            <person name="Antoshechkin I."/>
            <person name="Sternberg P.W."/>
            <person name="Goodrich-Blair H."/>
            <person name="Dillman A.R."/>
        </authorList>
    </citation>
    <scope>NUCLEOTIDE SEQUENCE</scope>
    <source>
        <strain evidence="12">PS9179</strain>
        <tissue evidence="12">Whole animal</tissue>
    </source>
</reference>
<evidence type="ECO:0000256" key="3">
    <source>
        <dbReference type="ARBA" id="ARBA00004496"/>
    </source>
</evidence>
<name>A0AA39I6W2_9BILA</name>
<evidence type="ECO:0000256" key="9">
    <source>
        <dbReference type="ARBA" id="ARBA00022786"/>
    </source>
</evidence>
<evidence type="ECO:0000313" key="12">
    <source>
        <dbReference type="EMBL" id="KAK0418121.1"/>
    </source>
</evidence>
<dbReference type="PANTHER" id="PTHR13931">
    <property type="entry name" value="UBIQUITINATION FACTOR E4"/>
    <property type="match status" value="1"/>
</dbReference>
<evidence type="ECO:0000256" key="7">
    <source>
        <dbReference type="ARBA" id="ARBA00022490"/>
    </source>
</evidence>
<dbReference type="SMART" id="SM00504">
    <property type="entry name" value="Ubox"/>
    <property type="match status" value="1"/>
</dbReference>